<dbReference type="EMBL" id="QQAZ01000005">
    <property type="protein sequence ID" value="RDI50909.1"/>
    <property type="molecule type" value="Genomic_DNA"/>
</dbReference>
<name>A0A370H3Z1_9NOCA</name>
<dbReference type="STRING" id="1210089.GCA_001613165_03234"/>
<dbReference type="Pfam" id="PF21813">
    <property type="entry name" value="DUF6882"/>
    <property type="match status" value="1"/>
</dbReference>
<proteinExistence type="predicted"/>
<dbReference type="AlphaFoldDB" id="A0A370H3Z1"/>
<comment type="caution">
    <text evidence="1">The sequence shown here is derived from an EMBL/GenBank/DDBJ whole genome shotgun (WGS) entry which is preliminary data.</text>
</comment>
<protein>
    <submittedName>
        <fullName evidence="1">Uncharacterized protein</fullName>
    </submittedName>
</protein>
<dbReference type="Proteomes" id="UP000255355">
    <property type="component" value="Unassembled WGS sequence"/>
</dbReference>
<sequence>MSGLPTLIGLLDDAALLSLEHQLHLTDLLGEHSWQCDLAGGRLEFLAADRTFVCTDFHLLGTAAEGSWLWSWANPRGFPAPVTAVAEAVRYFGVQHGIDELATAELPFTTLAIVPPEPPLVVGVMMEAAKIISGHWCGYNAVLGDNGGRAAFLVEHPDFALPQPEPARIEAVLTRAMTGPTLSDHRRAVRSYLRRRGLTADFDPDRRHLTFSGPELGGTVDFDEDGRMTAVHAEEPERAALSE</sequence>
<evidence type="ECO:0000313" key="1">
    <source>
        <dbReference type="EMBL" id="RDI50909.1"/>
    </source>
</evidence>
<gene>
    <name evidence="1" type="ORF">DFR68_105386</name>
</gene>
<organism evidence="1 2">
    <name type="scientific">Nocardia mexicana</name>
    <dbReference type="NCBI Taxonomy" id="279262"/>
    <lineage>
        <taxon>Bacteria</taxon>
        <taxon>Bacillati</taxon>
        <taxon>Actinomycetota</taxon>
        <taxon>Actinomycetes</taxon>
        <taxon>Mycobacteriales</taxon>
        <taxon>Nocardiaceae</taxon>
        <taxon>Nocardia</taxon>
    </lineage>
</organism>
<reference evidence="1 2" key="1">
    <citation type="submission" date="2018-07" db="EMBL/GenBank/DDBJ databases">
        <title>Genomic Encyclopedia of Type Strains, Phase IV (KMG-IV): sequencing the most valuable type-strain genomes for metagenomic binning, comparative biology and taxonomic classification.</title>
        <authorList>
            <person name="Goeker M."/>
        </authorList>
    </citation>
    <scope>NUCLEOTIDE SEQUENCE [LARGE SCALE GENOMIC DNA]</scope>
    <source>
        <strain evidence="1 2">DSM 44952</strain>
    </source>
</reference>
<dbReference type="RefSeq" id="WP_068020229.1">
    <property type="nucleotide sequence ID" value="NZ_QQAZ01000005.1"/>
</dbReference>
<dbReference type="InterPro" id="IPR049249">
    <property type="entry name" value="DUF6882"/>
</dbReference>
<evidence type="ECO:0000313" key="2">
    <source>
        <dbReference type="Proteomes" id="UP000255355"/>
    </source>
</evidence>
<dbReference type="OrthoDB" id="7859927at2"/>
<keyword evidence="2" id="KW-1185">Reference proteome</keyword>
<accession>A0A370H3Z1</accession>